<dbReference type="RefSeq" id="WP_377933341.1">
    <property type="nucleotide sequence ID" value="NZ_JBHUMF010000012.1"/>
</dbReference>
<feature type="transmembrane region" description="Helical" evidence="1">
    <location>
        <begin position="6"/>
        <end position="31"/>
    </location>
</feature>
<keyword evidence="1" id="KW-0812">Transmembrane</keyword>
<feature type="transmembrane region" description="Helical" evidence="1">
    <location>
        <begin position="77"/>
        <end position="98"/>
    </location>
</feature>
<organism evidence="2 3">
    <name type="scientific">Bacillus seohaeanensis</name>
    <dbReference type="NCBI Taxonomy" id="284580"/>
    <lineage>
        <taxon>Bacteria</taxon>
        <taxon>Bacillati</taxon>
        <taxon>Bacillota</taxon>
        <taxon>Bacilli</taxon>
        <taxon>Bacillales</taxon>
        <taxon>Bacillaceae</taxon>
        <taxon>Bacillus</taxon>
    </lineage>
</organism>
<gene>
    <name evidence="2" type="ORF">ACFSUL_05205</name>
</gene>
<evidence type="ECO:0000256" key="1">
    <source>
        <dbReference type="SAM" id="Phobius"/>
    </source>
</evidence>
<keyword evidence="1" id="KW-1133">Transmembrane helix</keyword>
<keyword evidence="1" id="KW-0472">Membrane</keyword>
<evidence type="ECO:0000313" key="2">
    <source>
        <dbReference type="EMBL" id="MFD2680146.1"/>
    </source>
</evidence>
<feature type="transmembrane region" description="Helical" evidence="1">
    <location>
        <begin position="52"/>
        <end position="71"/>
    </location>
</feature>
<protein>
    <submittedName>
        <fullName evidence="2">DUF2269 family protein</fullName>
    </submittedName>
</protein>
<name>A0ABW5RPV9_9BACI</name>
<dbReference type="Proteomes" id="UP001597506">
    <property type="component" value="Unassembled WGS sequence"/>
</dbReference>
<reference evidence="3" key="1">
    <citation type="journal article" date="2019" name="Int. J. Syst. Evol. Microbiol.">
        <title>The Global Catalogue of Microorganisms (GCM) 10K type strain sequencing project: providing services to taxonomists for standard genome sequencing and annotation.</title>
        <authorList>
            <consortium name="The Broad Institute Genomics Platform"/>
            <consortium name="The Broad Institute Genome Sequencing Center for Infectious Disease"/>
            <person name="Wu L."/>
            <person name="Ma J."/>
        </authorList>
    </citation>
    <scope>NUCLEOTIDE SEQUENCE [LARGE SCALE GENOMIC DNA]</scope>
    <source>
        <strain evidence="3">KCTC 3913</strain>
    </source>
</reference>
<dbReference type="Pfam" id="PF10027">
    <property type="entry name" value="DUF2269"/>
    <property type="match status" value="1"/>
</dbReference>
<accession>A0ABW5RPV9</accession>
<feature type="transmembrane region" description="Helical" evidence="1">
    <location>
        <begin position="130"/>
        <end position="147"/>
    </location>
</feature>
<comment type="caution">
    <text evidence="2">The sequence shown here is derived from an EMBL/GenBank/DDBJ whole genome shotgun (WGS) entry which is preliminary data.</text>
</comment>
<evidence type="ECO:0000313" key="3">
    <source>
        <dbReference type="Proteomes" id="UP001597506"/>
    </source>
</evidence>
<dbReference type="InterPro" id="IPR018729">
    <property type="entry name" value="DUF2269_transmembrane"/>
</dbReference>
<dbReference type="EMBL" id="JBHUMF010000012">
    <property type="protein sequence ID" value="MFD2680146.1"/>
    <property type="molecule type" value="Genomic_DNA"/>
</dbReference>
<proteinExistence type="predicted"/>
<sequence length="150" mass="16208">MTVYGALVLIHVIAAVVGLGPTFIFPIIGKFAKTKEQLKWSNELMEKIEKPVKIGSIALLVTGLIMGVINPNLFKEGWYITSIILYIVAQVLVIGVAAKQTKESVQILENATGNAIPTEVVEINKKADKALATASAIAIIMIFLMSVKPF</sequence>
<keyword evidence="3" id="KW-1185">Reference proteome</keyword>